<keyword evidence="3" id="KW-1185">Reference proteome</keyword>
<reference evidence="2 3" key="1">
    <citation type="submission" date="2023-12" db="EMBL/GenBank/DDBJ databases">
        <title>Baltic Sea Cyanobacteria.</title>
        <authorList>
            <person name="Delbaje E."/>
            <person name="Fewer D.P."/>
            <person name="Shishido T.K."/>
        </authorList>
    </citation>
    <scope>NUCLEOTIDE SEQUENCE [LARGE SCALE GENOMIC DNA]</scope>
    <source>
        <strain evidence="2 3">CCNP 1315</strain>
    </source>
</reference>
<protein>
    <submittedName>
        <fullName evidence="2">Uncharacterized protein</fullName>
    </submittedName>
</protein>
<gene>
    <name evidence="2" type="ORF">VB854_28015</name>
</gene>
<sequence length="58" mass="6989">MIRFLLSKSQLEIQAEKGKFNAEEREFIQKIDSLLKELQNSVNRIQTNLQDWQDFDNF</sequence>
<comment type="caution">
    <text evidence="2">The sequence shown here is derived from an EMBL/GenBank/DDBJ whole genome shotgun (WGS) entry which is preliminary data.</text>
</comment>
<keyword evidence="1" id="KW-0175">Coiled coil</keyword>
<name>A0ABU5U6F9_9CYAN</name>
<organism evidence="2 3">
    <name type="scientific">Limnoraphis robusta CCNP1315</name>
    <dbReference type="NCBI Taxonomy" id="3110306"/>
    <lineage>
        <taxon>Bacteria</taxon>
        <taxon>Bacillati</taxon>
        <taxon>Cyanobacteriota</taxon>
        <taxon>Cyanophyceae</taxon>
        <taxon>Oscillatoriophycideae</taxon>
        <taxon>Oscillatoriales</taxon>
        <taxon>Sirenicapillariaceae</taxon>
        <taxon>Limnoraphis</taxon>
    </lineage>
</organism>
<feature type="coiled-coil region" evidence="1">
    <location>
        <begin position="28"/>
        <end position="55"/>
    </location>
</feature>
<dbReference type="EMBL" id="JAYGHT010000193">
    <property type="protein sequence ID" value="MEA5522782.1"/>
    <property type="molecule type" value="Genomic_DNA"/>
</dbReference>
<dbReference type="Proteomes" id="UP001301728">
    <property type="component" value="Unassembled WGS sequence"/>
</dbReference>
<evidence type="ECO:0000313" key="2">
    <source>
        <dbReference type="EMBL" id="MEA5522782.1"/>
    </source>
</evidence>
<dbReference type="RefSeq" id="WP_160315427.1">
    <property type="nucleotide sequence ID" value="NZ_JAYGHT010000193.1"/>
</dbReference>
<evidence type="ECO:0000313" key="3">
    <source>
        <dbReference type="Proteomes" id="UP001301728"/>
    </source>
</evidence>
<evidence type="ECO:0000256" key="1">
    <source>
        <dbReference type="SAM" id="Coils"/>
    </source>
</evidence>
<accession>A0ABU5U6F9</accession>
<proteinExistence type="predicted"/>